<dbReference type="CDD" id="cd11527">
    <property type="entry name" value="NTP-PPase_dUTPase"/>
    <property type="match status" value="1"/>
</dbReference>
<dbReference type="OrthoDB" id="1953982at2"/>
<evidence type="ECO:0000313" key="2">
    <source>
        <dbReference type="Proteomes" id="UP000432715"/>
    </source>
</evidence>
<proteinExistence type="predicted"/>
<reference evidence="1 2" key="1">
    <citation type="submission" date="2019-10" db="EMBL/GenBank/DDBJ databases">
        <title>Alkaliphilus serpentinus sp. nov. and Alkaliphilus pronyensis sp. nov., two novel anaerobic alkaliphilic species isolated from the serpentinized-hosted hydrothermal field of the Prony Bay (New Caledonia).</title>
        <authorList>
            <person name="Postec A."/>
        </authorList>
    </citation>
    <scope>NUCLEOTIDE SEQUENCE [LARGE SCALE GENOMIC DNA]</scope>
    <source>
        <strain evidence="1 2">LacV</strain>
    </source>
</reference>
<dbReference type="InterPro" id="IPR016947">
    <property type="entry name" value="UCP030140"/>
</dbReference>
<dbReference type="AlphaFoldDB" id="A0A6I0FE68"/>
<dbReference type="SUPFAM" id="SSF101386">
    <property type="entry name" value="all-alpha NTP pyrophosphatases"/>
    <property type="match status" value="1"/>
</dbReference>
<dbReference type="Pfam" id="PF08761">
    <property type="entry name" value="dUTPase_2"/>
    <property type="match status" value="1"/>
</dbReference>
<accession>A0A6I0FE68</accession>
<dbReference type="PIRSF" id="PIRSF030140">
    <property type="entry name" value="UCP030140"/>
    <property type="match status" value="1"/>
</dbReference>
<gene>
    <name evidence="1" type="ORF">F8154_04845</name>
</gene>
<sequence>MELNMELNQLFKIQEIIESNIKNSTNIPEDLLGEENIFDLKFLALQVKLGQLANTTKCYKYHKNNSYRIPKEKLVLRYIDVMKFLLSIGNEHNFNIINKEVIDSVEQPEGVIKAFSQIFSDIIRLKSEILAGTYINSLNIYIELFAKYISLGNNLGLTFEEVYDYYLKYHSC</sequence>
<evidence type="ECO:0000313" key="1">
    <source>
        <dbReference type="EMBL" id="KAB3536090.1"/>
    </source>
</evidence>
<name>A0A6I0FE68_9FIRM</name>
<dbReference type="Proteomes" id="UP000432715">
    <property type="component" value="Unassembled WGS sequence"/>
</dbReference>
<dbReference type="EMBL" id="WBZC01000013">
    <property type="protein sequence ID" value="KAB3536090.1"/>
    <property type="molecule type" value="Genomic_DNA"/>
</dbReference>
<dbReference type="InterPro" id="IPR014871">
    <property type="entry name" value="dUTPase/dCTP_pyrophosphatase"/>
</dbReference>
<evidence type="ECO:0008006" key="3">
    <source>
        <dbReference type="Google" id="ProtNLM"/>
    </source>
</evidence>
<dbReference type="RefSeq" id="WP_151860469.1">
    <property type="nucleotide sequence ID" value="NZ_WBZC01000013.1"/>
</dbReference>
<organism evidence="1 2">
    <name type="scientific">Alkaliphilus pronyensis</name>
    <dbReference type="NCBI Taxonomy" id="1482732"/>
    <lineage>
        <taxon>Bacteria</taxon>
        <taxon>Bacillati</taxon>
        <taxon>Bacillota</taxon>
        <taxon>Clostridia</taxon>
        <taxon>Peptostreptococcales</taxon>
        <taxon>Natronincolaceae</taxon>
        <taxon>Alkaliphilus</taxon>
    </lineage>
</organism>
<keyword evidence="2" id="KW-1185">Reference proteome</keyword>
<comment type="caution">
    <text evidence="1">The sequence shown here is derived from an EMBL/GenBank/DDBJ whole genome shotgun (WGS) entry which is preliminary data.</text>
</comment>
<protein>
    <recommendedName>
        <fullName evidence="3">dUTPase</fullName>
    </recommendedName>
</protein>
<dbReference type="Gene3D" id="1.10.4010.10">
    <property type="entry name" value="Type II deoxyuridine triphosphatase"/>
    <property type="match status" value="1"/>
</dbReference>